<evidence type="ECO:0000313" key="1">
    <source>
        <dbReference type="EMBL" id="AUW94912.1"/>
    </source>
</evidence>
<accession>A0ABM6RUB6</accession>
<evidence type="ECO:0000313" key="2">
    <source>
        <dbReference type="Proteomes" id="UP000325292"/>
    </source>
</evidence>
<protein>
    <submittedName>
        <fullName evidence="1">Uncharacterized protein</fullName>
    </submittedName>
</protein>
<gene>
    <name evidence="1" type="ORF">BXT84_13915</name>
</gene>
<organism evidence="1 2">
    <name type="scientific">Sulfobacillus thermotolerans</name>
    <dbReference type="NCBI Taxonomy" id="338644"/>
    <lineage>
        <taxon>Bacteria</taxon>
        <taxon>Bacillati</taxon>
        <taxon>Bacillota</taxon>
        <taxon>Clostridia</taxon>
        <taxon>Eubacteriales</taxon>
        <taxon>Clostridiales Family XVII. Incertae Sedis</taxon>
        <taxon>Sulfobacillus</taxon>
    </lineage>
</organism>
<dbReference type="Proteomes" id="UP000325292">
    <property type="component" value="Chromosome"/>
</dbReference>
<name>A0ABM6RUB6_9FIRM</name>
<sequence>MQPDMSRLLSMVLPDDTTLGEPYWAIMATHDGQLTGQFWTVYQAGHTVIPLFEDRDSAESVRAVLSQEGMVVRGIAWKHLQFLRRRPPQGAELGVVQGFRAHGELTIALLPPIS</sequence>
<proteinExistence type="predicted"/>
<dbReference type="EMBL" id="CP019454">
    <property type="protein sequence ID" value="AUW94912.1"/>
    <property type="molecule type" value="Genomic_DNA"/>
</dbReference>
<reference evidence="1 2" key="1">
    <citation type="journal article" date="2019" name="Sci. Rep.">
        <title>Sulfobacillus thermotolerans: new insights into resistance and metabolic capacities of acidophilic chemolithotrophs.</title>
        <authorList>
            <person name="Panyushkina A.E."/>
            <person name="Babenko V.V."/>
            <person name="Nikitina A.S."/>
            <person name="Selezneva O.V."/>
            <person name="Tsaplina I.A."/>
            <person name="Letarova M.A."/>
            <person name="Kostryukova E.S."/>
            <person name="Letarov A.V."/>
        </authorList>
    </citation>
    <scope>NUCLEOTIDE SEQUENCE [LARGE SCALE GENOMIC DNA]</scope>
    <source>
        <strain evidence="1 2">Kr1</strain>
    </source>
</reference>
<keyword evidence="2" id="KW-1185">Reference proteome</keyword>